<keyword evidence="2" id="KW-1133">Transmembrane helix</keyword>
<accession>A0ABP7T208</accession>
<feature type="transmembrane region" description="Helical" evidence="2">
    <location>
        <begin position="20"/>
        <end position="42"/>
    </location>
</feature>
<sequence>MSARPGALLRSTLRTRRREFVRLTGWSLVEAVPALLSGWLVARSVDDGFLAVRTAEGFGRLCLLACAVLVGARGTRQATLQLAEVQGPFLPTRPATRRSSACLRKSGVAEPATSRVRHSGSRVASSCEVPSAPS</sequence>
<organism evidence="3 4">
    <name type="scientific">Streptomyces plumbiresistens</name>
    <dbReference type="NCBI Taxonomy" id="511811"/>
    <lineage>
        <taxon>Bacteria</taxon>
        <taxon>Bacillati</taxon>
        <taxon>Actinomycetota</taxon>
        <taxon>Actinomycetes</taxon>
        <taxon>Kitasatosporales</taxon>
        <taxon>Streptomycetaceae</taxon>
        <taxon>Streptomyces</taxon>
    </lineage>
</organism>
<dbReference type="Proteomes" id="UP001500456">
    <property type="component" value="Unassembled WGS sequence"/>
</dbReference>
<evidence type="ECO:0000313" key="4">
    <source>
        <dbReference type="Proteomes" id="UP001500456"/>
    </source>
</evidence>
<feature type="transmembrane region" description="Helical" evidence="2">
    <location>
        <begin position="48"/>
        <end position="72"/>
    </location>
</feature>
<name>A0ABP7T208_9ACTN</name>
<protein>
    <recommendedName>
        <fullName evidence="5">ABC transmembrane type-1 domain-containing protein</fullName>
    </recommendedName>
</protein>
<keyword evidence="2" id="KW-0812">Transmembrane</keyword>
<keyword evidence="4" id="KW-1185">Reference proteome</keyword>
<feature type="region of interest" description="Disordered" evidence="1">
    <location>
        <begin position="93"/>
        <end position="134"/>
    </location>
</feature>
<evidence type="ECO:0000256" key="1">
    <source>
        <dbReference type="SAM" id="MobiDB-lite"/>
    </source>
</evidence>
<proteinExistence type="predicted"/>
<reference evidence="4" key="1">
    <citation type="journal article" date="2019" name="Int. J. Syst. Evol. Microbiol.">
        <title>The Global Catalogue of Microorganisms (GCM) 10K type strain sequencing project: providing services to taxonomists for standard genome sequencing and annotation.</title>
        <authorList>
            <consortium name="The Broad Institute Genomics Platform"/>
            <consortium name="The Broad Institute Genome Sequencing Center for Infectious Disease"/>
            <person name="Wu L."/>
            <person name="Ma J."/>
        </authorList>
    </citation>
    <scope>NUCLEOTIDE SEQUENCE [LARGE SCALE GENOMIC DNA]</scope>
    <source>
        <strain evidence="4">JCM 16924</strain>
    </source>
</reference>
<keyword evidence="2" id="KW-0472">Membrane</keyword>
<dbReference type="EMBL" id="BAAAZX010000029">
    <property type="protein sequence ID" value="GAA4019917.1"/>
    <property type="molecule type" value="Genomic_DNA"/>
</dbReference>
<evidence type="ECO:0000313" key="3">
    <source>
        <dbReference type="EMBL" id="GAA4019917.1"/>
    </source>
</evidence>
<dbReference type="RefSeq" id="WP_345569551.1">
    <property type="nucleotide sequence ID" value="NZ_BAAAZX010000029.1"/>
</dbReference>
<gene>
    <name evidence="3" type="ORF">GCM10022232_75290</name>
</gene>
<evidence type="ECO:0000256" key="2">
    <source>
        <dbReference type="SAM" id="Phobius"/>
    </source>
</evidence>
<comment type="caution">
    <text evidence="3">The sequence shown here is derived from an EMBL/GenBank/DDBJ whole genome shotgun (WGS) entry which is preliminary data.</text>
</comment>
<evidence type="ECO:0008006" key="5">
    <source>
        <dbReference type="Google" id="ProtNLM"/>
    </source>
</evidence>